<gene>
    <name evidence="1" type="ORF">Pa4123_52300</name>
</gene>
<dbReference type="SFLD" id="SFLDS00003">
    <property type="entry name" value="Haloacid_Dehalogenase"/>
    <property type="match status" value="1"/>
</dbReference>
<dbReference type="Gene3D" id="1.10.150.240">
    <property type="entry name" value="Putative phosphatase, domain 2"/>
    <property type="match status" value="1"/>
</dbReference>
<protein>
    <submittedName>
        <fullName evidence="1">Hydrolase</fullName>
    </submittedName>
</protein>
<dbReference type="PANTHER" id="PTHR43434:SF1">
    <property type="entry name" value="PHOSPHOGLYCOLATE PHOSPHATASE"/>
    <property type="match status" value="1"/>
</dbReference>
<dbReference type="NCBIfam" id="TIGR01509">
    <property type="entry name" value="HAD-SF-IA-v3"/>
    <property type="match status" value="1"/>
</dbReference>
<accession>A0ABQ5QZT5</accession>
<dbReference type="InterPro" id="IPR041492">
    <property type="entry name" value="HAD_2"/>
</dbReference>
<dbReference type="InterPro" id="IPR023214">
    <property type="entry name" value="HAD_sf"/>
</dbReference>
<keyword evidence="1" id="KW-0378">Hydrolase</keyword>
<dbReference type="Proteomes" id="UP001144280">
    <property type="component" value="Unassembled WGS sequence"/>
</dbReference>
<dbReference type="InterPro" id="IPR006439">
    <property type="entry name" value="HAD-SF_hydro_IA"/>
</dbReference>
<evidence type="ECO:0000313" key="1">
    <source>
        <dbReference type="EMBL" id="GLH99954.1"/>
    </source>
</evidence>
<dbReference type="PRINTS" id="PR00413">
    <property type="entry name" value="HADHALOGNASE"/>
</dbReference>
<dbReference type="SFLD" id="SFLDG01135">
    <property type="entry name" value="C1.5.6:_HAD__Beta-PGM__Phospha"/>
    <property type="match status" value="1"/>
</dbReference>
<reference evidence="1" key="1">
    <citation type="submission" date="2022-12" db="EMBL/GenBank/DDBJ databases">
        <title>New Phytohabitans aurantiacus sp. RD004123 nov., an actinomycete isolated from soil.</title>
        <authorList>
            <person name="Triningsih D.W."/>
            <person name="Harunari E."/>
            <person name="Igarashi Y."/>
        </authorList>
    </citation>
    <scope>NUCLEOTIDE SEQUENCE</scope>
    <source>
        <strain evidence="1">RD004123</strain>
    </source>
</reference>
<proteinExistence type="predicted"/>
<dbReference type="InterPro" id="IPR023198">
    <property type="entry name" value="PGP-like_dom2"/>
</dbReference>
<dbReference type="SUPFAM" id="SSF56784">
    <property type="entry name" value="HAD-like"/>
    <property type="match status" value="1"/>
</dbReference>
<dbReference type="InterPro" id="IPR050155">
    <property type="entry name" value="HAD-like_hydrolase_sf"/>
</dbReference>
<dbReference type="SFLD" id="SFLDG01129">
    <property type="entry name" value="C1.5:_HAD__Beta-PGM__Phosphata"/>
    <property type="match status" value="1"/>
</dbReference>
<dbReference type="PANTHER" id="PTHR43434">
    <property type="entry name" value="PHOSPHOGLYCOLATE PHOSPHATASE"/>
    <property type="match status" value="1"/>
</dbReference>
<dbReference type="EMBL" id="BSDI01000029">
    <property type="protein sequence ID" value="GLH99954.1"/>
    <property type="molecule type" value="Genomic_DNA"/>
</dbReference>
<keyword evidence="2" id="KW-1185">Reference proteome</keyword>
<evidence type="ECO:0000313" key="2">
    <source>
        <dbReference type="Proteomes" id="UP001144280"/>
    </source>
</evidence>
<dbReference type="InterPro" id="IPR036412">
    <property type="entry name" value="HAD-like_sf"/>
</dbReference>
<dbReference type="RefSeq" id="WP_281899958.1">
    <property type="nucleotide sequence ID" value="NZ_BSDI01000029.1"/>
</dbReference>
<dbReference type="Gene3D" id="3.40.50.1000">
    <property type="entry name" value="HAD superfamily/HAD-like"/>
    <property type="match status" value="1"/>
</dbReference>
<sequence>MGTRIRAAVLDLDGTLVDTPNAIATITARILDEMGRPATEAEIRGLVGKPLDRNFAQLLRVPPEHEDVAHAIGRYRELFGKHVRQQGRALLYPGVAEGLARLRERGLLLAIATSKVYEAAVKTVAATGIAELFDVIAGHDSVTRGKPEPDMAVYAAGKLGVPVAECVGVGDGVGDMEMGRAAGMVNIGVTYGVATEAELRAAGANVIAHSFTEVVELLPAGIAVEEKA</sequence>
<organism evidence="1 2">
    <name type="scientific">Phytohabitans aurantiacus</name>
    <dbReference type="NCBI Taxonomy" id="3016789"/>
    <lineage>
        <taxon>Bacteria</taxon>
        <taxon>Bacillati</taxon>
        <taxon>Actinomycetota</taxon>
        <taxon>Actinomycetes</taxon>
        <taxon>Micromonosporales</taxon>
        <taxon>Micromonosporaceae</taxon>
    </lineage>
</organism>
<dbReference type="Pfam" id="PF13419">
    <property type="entry name" value="HAD_2"/>
    <property type="match status" value="1"/>
</dbReference>
<dbReference type="GO" id="GO:0016787">
    <property type="term" value="F:hydrolase activity"/>
    <property type="evidence" value="ECO:0007669"/>
    <property type="project" value="UniProtKB-KW"/>
</dbReference>
<dbReference type="NCBIfam" id="TIGR01549">
    <property type="entry name" value="HAD-SF-IA-v1"/>
    <property type="match status" value="1"/>
</dbReference>
<comment type="caution">
    <text evidence="1">The sequence shown here is derived from an EMBL/GenBank/DDBJ whole genome shotgun (WGS) entry which is preliminary data.</text>
</comment>
<name>A0ABQ5QZT5_9ACTN</name>